<dbReference type="EMBL" id="CYXR01000004">
    <property type="protein sequence ID" value="CUM79545.1"/>
    <property type="molecule type" value="Genomic_DNA"/>
</dbReference>
<keyword evidence="1" id="KW-0472">Membrane</keyword>
<evidence type="ECO:0008006" key="4">
    <source>
        <dbReference type="Google" id="ProtNLM"/>
    </source>
</evidence>
<dbReference type="AlphaFoldDB" id="A0A173RPD7"/>
<organism evidence="2 3">
    <name type="scientific">Coprococcus comes</name>
    <dbReference type="NCBI Taxonomy" id="410072"/>
    <lineage>
        <taxon>Bacteria</taxon>
        <taxon>Bacillati</taxon>
        <taxon>Bacillota</taxon>
        <taxon>Clostridia</taxon>
        <taxon>Lachnospirales</taxon>
        <taxon>Lachnospiraceae</taxon>
        <taxon>Coprococcus</taxon>
    </lineage>
</organism>
<proteinExistence type="predicted"/>
<accession>A0A173RPD7</accession>
<sequence>MLRDGVMIMIALMCGGCFGVVVTCCMVTAKRSDQELGDMMKEKREGTVMQCENETM</sequence>
<dbReference type="RefSeq" id="WP_004614514.1">
    <property type="nucleotide sequence ID" value="NZ_CYXR01000004.1"/>
</dbReference>
<protein>
    <recommendedName>
        <fullName evidence="4">DUF3789 domain-containing protein</fullName>
    </recommendedName>
</protein>
<name>A0A173RPD7_9FIRM</name>
<evidence type="ECO:0000313" key="2">
    <source>
        <dbReference type="EMBL" id="CUM79545.1"/>
    </source>
</evidence>
<keyword evidence="1" id="KW-0812">Transmembrane</keyword>
<reference evidence="2 3" key="1">
    <citation type="submission" date="2015-09" db="EMBL/GenBank/DDBJ databases">
        <authorList>
            <consortium name="Pathogen Informatics"/>
        </authorList>
    </citation>
    <scope>NUCLEOTIDE SEQUENCE [LARGE SCALE GENOMIC DNA]</scope>
    <source>
        <strain evidence="2 3">2789STDY5834962</strain>
    </source>
</reference>
<gene>
    <name evidence="2" type="ORF">ERS852574_00753</name>
</gene>
<dbReference type="GeneID" id="93135631"/>
<keyword evidence="1" id="KW-1133">Transmembrane helix</keyword>
<feature type="transmembrane region" description="Helical" evidence="1">
    <location>
        <begin position="6"/>
        <end position="29"/>
    </location>
</feature>
<evidence type="ECO:0000256" key="1">
    <source>
        <dbReference type="SAM" id="Phobius"/>
    </source>
</evidence>
<dbReference type="Proteomes" id="UP000095727">
    <property type="component" value="Unassembled WGS sequence"/>
</dbReference>
<evidence type="ECO:0000313" key="3">
    <source>
        <dbReference type="Proteomes" id="UP000095727"/>
    </source>
</evidence>